<keyword evidence="5" id="KW-0631">Potassium channel</keyword>
<feature type="transmembrane region" description="Helical" evidence="12">
    <location>
        <begin position="44"/>
        <end position="66"/>
    </location>
</feature>
<feature type="transmembrane region" description="Helical" evidence="12">
    <location>
        <begin position="118"/>
        <end position="140"/>
    </location>
</feature>
<evidence type="ECO:0000256" key="1">
    <source>
        <dbReference type="ARBA" id="ARBA00004141"/>
    </source>
</evidence>
<proteinExistence type="predicted"/>
<evidence type="ECO:0000256" key="7">
    <source>
        <dbReference type="ARBA" id="ARBA00022989"/>
    </source>
</evidence>
<keyword evidence="4 12" id="KW-0812">Transmembrane</keyword>
<accession>A0A369MBR4</accession>
<dbReference type="PRINTS" id="PR00169">
    <property type="entry name" value="KCHANNEL"/>
</dbReference>
<feature type="domain" description="Ion transport" evidence="13">
    <location>
        <begin position="48"/>
        <end position="270"/>
    </location>
</feature>
<dbReference type="RefSeq" id="WP_114534243.1">
    <property type="nucleotide sequence ID" value="NZ_JADNER010000004.1"/>
</dbReference>
<keyword evidence="6" id="KW-0630">Potassium</keyword>
<dbReference type="Proteomes" id="UP000253970">
    <property type="component" value="Unassembled WGS sequence"/>
</dbReference>
<evidence type="ECO:0000259" key="13">
    <source>
        <dbReference type="Pfam" id="PF00520"/>
    </source>
</evidence>
<evidence type="ECO:0000256" key="9">
    <source>
        <dbReference type="ARBA" id="ARBA00023136"/>
    </source>
</evidence>
<dbReference type="GO" id="GO:0001508">
    <property type="term" value="P:action potential"/>
    <property type="evidence" value="ECO:0007669"/>
    <property type="project" value="TreeGrafter"/>
</dbReference>
<keyword evidence="9 12" id="KW-0472">Membrane</keyword>
<evidence type="ECO:0000313" key="14">
    <source>
        <dbReference type="EMBL" id="RDB69182.1"/>
    </source>
</evidence>
<sequence>MGAARRNAGHAGGARDAKRAPRRAPSAFKRQAYFALEDVRRGNAVARVVGIALFALIVANAILVFAETQPGIPAGVSAALLAFGLASSVCFGLEYAARLWTADLVHPDASPARARMRYALSPMGIIDLLAFAPGLLVLFVPVSSPMLNAARIVRLVRLIKLSRYMRGLRSIARVFRKRRPEIVAAFMVLALLTVTASVLMYEIEHPVQPEKFDSVFTGMYWAMTTITTTGYGDLVPVTAAGRLVGFCTMLLSIGVVAIPAGIFSAGFVSEFRAQDARDRLDADALQGGFDERAAEGGPAEGGEADRDA</sequence>
<keyword evidence="2" id="KW-0813">Transport</keyword>
<dbReference type="AlphaFoldDB" id="A0A369MBR4"/>
<keyword evidence="7 12" id="KW-1133">Transmembrane helix</keyword>
<reference evidence="14 15" key="1">
    <citation type="journal article" date="2018" name="Elife">
        <title>Discovery and characterization of a prevalent human gut bacterial enzyme sufficient for the inactivation of a family of plant toxins.</title>
        <authorList>
            <person name="Koppel N."/>
            <person name="Bisanz J.E."/>
            <person name="Pandelia M.E."/>
            <person name="Turnbaugh P.J."/>
            <person name="Balskus E.P."/>
        </authorList>
    </citation>
    <scope>NUCLEOTIDE SEQUENCE [LARGE SCALE GENOMIC DNA]</scope>
    <source>
        <strain evidence="14 15">W1 BHI 6</strain>
    </source>
</reference>
<feature type="transmembrane region" description="Helical" evidence="12">
    <location>
        <begin position="243"/>
        <end position="269"/>
    </location>
</feature>
<evidence type="ECO:0000256" key="10">
    <source>
        <dbReference type="ARBA" id="ARBA00023303"/>
    </source>
</evidence>
<dbReference type="SUPFAM" id="SSF81324">
    <property type="entry name" value="Voltage-gated potassium channels"/>
    <property type="match status" value="1"/>
</dbReference>
<dbReference type="Pfam" id="PF00520">
    <property type="entry name" value="Ion_trans"/>
    <property type="match status" value="1"/>
</dbReference>
<evidence type="ECO:0000256" key="3">
    <source>
        <dbReference type="ARBA" id="ARBA00022538"/>
    </source>
</evidence>
<evidence type="ECO:0000256" key="6">
    <source>
        <dbReference type="ARBA" id="ARBA00022958"/>
    </source>
</evidence>
<keyword evidence="3" id="KW-0633">Potassium transport</keyword>
<dbReference type="GO" id="GO:0005249">
    <property type="term" value="F:voltage-gated potassium channel activity"/>
    <property type="evidence" value="ECO:0007669"/>
    <property type="project" value="InterPro"/>
</dbReference>
<evidence type="ECO:0000256" key="11">
    <source>
        <dbReference type="SAM" id="MobiDB-lite"/>
    </source>
</evidence>
<protein>
    <submittedName>
        <fullName evidence="14">Ion transporter</fullName>
    </submittedName>
</protein>
<comment type="subcellular location">
    <subcellularLocation>
        <location evidence="1">Membrane</location>
        <topology evidence="1">Multi-pass membrane protein</topology>
    </subcellularLocation>
</comment>
<evidence type="ECO:0000256" key="5">
    <source>
        <dbReference type="ARBA" id="ARBA00022826"/>
    </source>
</evidence>
<keyword evidence="8" id="KW-0406">Ion transport</keyword>
<evidence type="ECO:0000256" key="8">
    <source>
        <dbReference type="ARBA" id="ARBA00023065"/>
    </source>
</evidence>
<gene>
    <name evidence="14" type="ORF">C1875_10015</name>
</gene>
<name>A0A369MBR4_EGGLN</name>
<dbReference type="GO" id="GO:0008076">
    <property type="term" value="C:voltage-gated potassium channel complex"/>
    <property type="evidence" value="ECO:0007669"/>
    <property type="project" value="InterPro"/>
</dbReference>
<feature type="transmembrane region" description="Helical" evidence="12">
    <location>
        <begin position="182"/>
        <end position="201"/>
    </location>
</feature>
<dbReference type="PANTHER" id="PTHR11537:SF254">
    <property type="entry name" value="POTASSIUM VOLTAGE-GATED CHANNEL PROTEIN SHAB"/>
    <property type="match status" value="1"/>
</dbReference>
<feature type="region of interest" description="Disordered" evidence="11">
    <location>
        <begin position="289"/>
        <end position="308"/>
    </location>
</feature>
<feature type="region of interest" description="Disordered" evidence="11">
    <location>
        <begin position="1"/>
        <end position="24"/>
    </location>
</feature>
<dbReference type="PANTHER" id="PTHR11537">
    <property type="entry name" value="VOLTAGE-GATED POTASSIUM CHANNEL"/>
    <property type="match status" value="1"/>
</dbReference>
<evidence type="ECO:0000313" key="15">
    <source>
        <dbReference type="Proteomes" id="UP000253970"/>
    </source>
</evidence>
<evidence type="ECO:0000256" key="2">
    <source>
        <dbReference type="ARBA" id="ARBA00022448"/>
    </source>
</evidence>
<organism evidence="14 15">
    <name type="scientific">Eggerthella lenta</name>
    <name type="common">Eubacterium lentum</name>
    <dbReference type="NCBI Taxonomy" id="84112"/>
    <lineage>
        <taxon>Bacteria</taxon>
        <taxon>Bacillati</taxon>
        <taxon>Actinomycetota</taxon>
        <taxon>Coriobacteriia</taxon>
        <taxon>Eggerthellales</taxon>
        <taxon>Eggerthellaceae</taxon>
        <taxon>Eggerthella</taxon>
    </lineage>
</organism>
<dbReference type="EMBL" id="PPTU01000015">
    <property type="protein sequence ID" value="RDB69182.1"/>
    <property type="molecule type" value="Genomic_DNA"/>
</dbReference>
<comment type="caution">
    <text evidence="14">The sequence shown here is derived from an EMBL/GenBank/DDBJ whole genome shotgun (WGS) entry which is preliminary data.</text>
</comment>
<dbReference type="InterPro" id="IPR028325">
    <property type="entry name" value="VG_K_chnl"/>
</dbReference>
<evidence type="ECO:0000256" key="12">
    <source>
        <dbReference type="SAM" id="Phobius"/>
    </source>
</evidence>
<evidence type="ECO:0000256" key="4">
    <source>
        <dbReference type="ARBA" id="ARBA00022692"/>
    </source>
</evidence>
<keyword evidence="10" id="KW-0407">Ion channel</keyword>
<dbReference type="InterPro" id="IPR005821">
    <property type="entry name" value="Ion_trans_dom"/>
</dbReference>
<dbReference type="Gene3D" id="1.10.287.70">
    <property type="match status" value="1"/>
</dbReference>
<feature type="transmembrane region" description="Helical" evidence="12">
    <location>
        <begin position="72"/>
        <end position="97"/>
    </location>
</feature>